<proteinExistence type="inferred from homology"/>
<dbReference type="Pfam" id="PF01613">
    <property type="entry name" value="Flavin_Reduct"/>
    <property type="match status" value="1"/>
</dbReference>
<dbReference type="PANTHER" id="PTHR43567:SF5">
    <property type="entry name" value="HYPOTHETICAL CYTOSOLIC PROTEIN"/>
    <property type="match status" value="1"/>
</dbReference>
<reference evidence="3" key="1">
    <citation type="submission" date="2022-12" db="EMBL/GenBank/DDBJ databases">
        <title>Phocaeicola acetigenes sp. nov., isolated feces from a healthy human.</title>
        <authorList>
            <person name="Do H."/>
            <person name="Ha Y.B."/>
            <person name="Kim J.-S."/>
            <person name="Suh M.K."/>
            <person name="Kim H.S."/>
            <person name="Lee J.-S."/>
        </authorList>
    </citation>
    <scope>NUCLEOTIDE SEQUENCE</scope>
    <source>
        <strain evidence="3">KGMB11183</strain>
    </source>
</reference>
<comment type="caution">
    <text evidence="3">The sequence shown here is derived from an EMBL/GenBank/DDBJ whole genome shotgun (WGS) entry which is preliminary data.</text>
</comment>
<dbReference type="EMBL" id="JAPZVM010000010">
    <property type="protein sequence ID" value="MCZ8373260.1"/>
    <property type="molecule type" value="Genomic_DNA"/>
</dbReference>
<feature type="domain" description="Flavin reductase like" evidence="2">
    <location>
        <begin position="20"/>
        <end position="171"/>
    </location>
</feature>
<dbReference type="InterPro" id="IPR052174">
    <property type="entry name" value="Flavoredoxin"/>
</dbReference>
<accession>A0ABT4PJL3</accession>
<protein>
    <submittedName>
        <fullName evidence="3">Flavin reductase</fullName>
    </submittedName>
</protein>
<evidence type="ECO:0000259" key="2">
    <source>
        <dbReference type="Pfam" id="PF01613"/>
    </source>
</evidence>
<name>A0ABT4PJL3_9BACT</name>
<evidence type="ECO:0000313" key="3">
    <source>
        <dbReference type="EMBL" id="MCZ8373260.1"/>
    </source>
</evidence>
<dbReference type="RefSeq" id="WP_269878575.1">
    <property type="nucleotide sequence ID" value="NZ_JAPZVM010000010.1"/>
</dbReference>
<dbReference type="SUPFAM" id="SSF50475">
    <property type="entry name" value="FMN-binding split barrel"/>
    <property type="match status" value="1"/>
</dbReference>
<sequence>MKEIKATELTDNLFQTIGKEWMLVTAGTPEKFNTMTASWGGTGWLWNKPVAFVFIRPERYTYEFIEQQDTLTLSFLGEAHKDIHKVCGFQSGRNVDKVTATGLKPYITEEGNVTFEQARLVFECKKLYADMIKPELFFDKELIDRWYGEGHGNFHKMYVVEITHVWVDENVK</sequence>
<dbReference type="Proteomes" id="UP001141933">
    <property type="component" value="Unassembled WGS sequence"/>
</dbReference>
<dbReference type="PANTHER" id="PTHR43567">
    <property type="entry name" value="FLAVOREDOXIN-RELATED-RELATED"/>
    <property type="match status" value="1"/>
</dbReference>
<keyword evidence="4" id="KW-1185">Reference proteome</keyword>
<evidence type="ECO:0000256" key="1">
    <source>
        <dbReference type="ARBA" id="ARBA00038054"/>
    </source>
</evidence>
<evidence type="ECO:0000313" key="4">
    <source>
        <dbReference type="Proteomes" id="UP001141933"/>
    </source>
</evidence>
<dbReference type="Gene3D" id="2.30.110.10">
    <property type="entry name" value="Electron Transport, Fmn-binding Protein, Chain A"/>
    <property type="match status" value="1"/>
</dbReference>
<gene>
    <name evidence="3" type="ORF">O6P32_11170</name>
</gene>
<dbReference type="InterPro" id="IPR002563">
    <property type="entry name" value="Flavin_Rdtase-like_dom"/>
</dbReference>
<comment type="similarity">
    <text evidence="1">Belongs to the flavoredoxin family.</text>
</comment>
<dbReference type="InterPro" id="IPR012349">
    <property type="entry name" value="Split_barrel_FMN-bd"/>
</dbReference>
<organism evidence="3 4">
    <name type="scientific">Phocaeicola acetigenes</name>
    <dbReference type="NCBI Taxonomy" id="3016083"/>
    <lineage>
        <taxon>Bacteria</taxon>
        <taxon>Pseudomonadati</taxon>
        <taxon>Bacteroidota</taxon>
        <taxon>Bacteroidia</taxon>
        <taxon>Bacteroidales</taxon>
        <taxon>Bacteroidaceae</taxon>
        <taxon>Phocaeicola</taxon>
    </lineage>
</organism>